<feature type="domain" description="Cadherin" evidence="12">
    <location>
        <begin position="31"/>
        <end position="133"/>
    </location>
</feature>
<keyword evidence="7" id="KW-1133">Transmembrane helix</keyword>
<keyword evidence="9" id="KW-0325">Glycoprotein</keyword>
<keyword evidence="2" id="KW-1003">Cell membrane</keyword>
<dbReference type="PROSITE" id="PS00232">
    <property type="entry name" value="CADHERIN_1"/>
    <property type="match status" value="1"/>
</dbReference>
<dbReference type="PRINTS" id="PR00205">
    <property type="entry name" value="CADHERIN"/>
</dbReference>
<evidence type="ECO:0000259" key="12">
    <source>
        <dbReference type="PROSITE" id="PS50268"/>
    </source>
</evidence>
<feature type="non-terminal residue" evidence="13">
    <location>
        <position position="242"/>
    </location>
</feature>
<dbReference type="GO" id="GO:0005886">
    <property type="term" value="C:plasma membrane"/>
    <property type="evidence" value="ECO:0007669"/>
    <property type="project" value="UniProtKB-SubCell"/>
</dbReference>
<keyword evidence="3" id="KW-0812">Transmembrane</keyword>
<dbReference type="Proteomes" id="UP000054359">
    <property type="component" value="Unassembled WGS sequence"/>
</dbReference>
<evidence type="ECO:0000256" key="5">
    <source>
        <dbReference type="ARBA" id="ARBA00022737"/>
    </source>
</evidence>
<dbReference type="SMART" id="SM00112">
    <property type="entry name" value="CA"/>
    <property type="match status" value="2"/>
</dbReference>
<keyword evidence="6 10" id="KW-0106">Calcium</keyword>
<keyword evidence="5" id="KW-0677">Repeat</keyword>
<proteinExistence type="predicted"/>
<dbReference type="OrthoDB" id="6252479at2759"/>
<evidence type="ECO:0000256" key="1">
    <source>
        <dbReference type="ARBA" id="ARBA00004251"/>
    </source>
</evidence>
<evidence type="ECO:0000256" key="8">
    <source>
        <dbReference type="ARBA" id="ARBA00023136"/>
    </source>
</evidence>
<keyword evidence="4 11" id="KW-0732">Signal</keyword>
<evidence type="ECO:0000256" key="6">
    <source>
        <dbReference type="ARBA" id="ARBA00022837"/>
    </source>
</evidence>
<evidence type="ECO:0000313" key="14">
    <source>
        <dbReference type="Proteomes" id="UP000054359"/>
    </source>
</evidence>
<feature type="signal peptide" evidence="11">
    <location>
        <begin position="1"/>
        <end position="31"/>
    </location>
</feature>
<gene>
    <name evidence="13" type="ORF">X975_03783</name>
</gene>
<keyword evidence="8" id="KW-0472">Membrane</keyword>
<protein>
    <submittedName>
        <fullName evidence="13">Protein dachsous</fullName>
    </submittedName>
</protein>
<dbReference type="CDD" id="cd11304">
    <property type="entry name" value="Cadherin_repeat"/>
    <property type="match status" value="2"/>
</dbReference>
<dbReference type="SUPFAM" id="SSF49313">
    <property type="entry name" value="Cadherin-like"/>
    <property type="match status" value="2"/>
</dbReference>
<dbReference type="PROSITE" id="PS50268">
    <property type="entry name" value="CADHERIN_2"/>
    <property type="match status" value="2"/>
</dbReference>
<evidence type="ECO:0000256" key="7">
    <source>
        <dbReference type="ARBA" id="ARBA00022989"/>
    </source>
</evidence>
<dbReference type="OMA" id="PFMTIEF"/>
<comment type="subcellular location">
    <subcellularLocation>
        <location evidence="1">Cell membrane</location>
        <topology evidence="1">Single-pass type I membrane protein</topology>
    </subcellularLocation>
</comment>
<evidence type="ECO:0000256" key="11">
    <source>
        <dbReference type="SAM" id="SignalP"/>
    </source>
</evidence>
<organism evidence="13 14">
    <name type="scientific">Stegodyphus mimosarum</name>
    <name type="common">African social velvet spider</name>
    <dbReference type="NCBI Taxonomy" id="407821"/>
    <lineage>
        <taxon>Eukaryota</taxon>
        <taxon>Metazoa</taxon>
        <taxon>Ecdysozoa</taxon>
        <taxon>Arthropoda</taxon>
        <taxon>Chelicerata</taxon>
        <taxon>Arachnida</taxon>
        <taxon>Araneae</taxon>
        <taxon>Araneomorphae</taxon>
        <taxon>Entelegynae</taxon>
        <taxon>Eresoidea</taxon>
        <taxon>Eresidae</taxon>
        <taxon>Stegodyphus</taxon>
    </lineage>
</organism>
<dbReference type="GO" id="GO:0005509">
    <property type="term" value="F:calcium ion binding"/>
    <property type="evidence" value="ECO:0007669"/>
    <property type="project" value="UniProtKB-UniRule"/>
</dbReference>
<dbReference type="AlphaFoldDB" id="A0A087TED7"/>
<evidence type="ECO:0000256" key="3">
    <source>
        <dbReference type="ARBA" id="ARBA00022692"/>
    </source>
</evidence>
<dbReference type="EMBL" id="KK114845">
    <property type="protein sequence ID" value="KFM63476.1"/>
    <property type="molecule type" value="Genomic_DNA"/>
</dbReference>
<evidence type="ECO:0000256" key="9">
    <source>
        <dbReference type="ARBA" id="ARBA00023180"/>
    </source>
</evidence>
<dbReference type="InterPro" id="IPR015919">
    <property type="entry name" value="Cadherin-like_sf"/>
</dbReference>
<accession>A0A087TED7</accession>
<name>A0A087TED7_STEMI</name>
<feature type="chain" id="PRO_5001829567" evidence="11">
    <location>
        <begin position="32"/>
        <end position="242"/>
    </location>
</feature>
<evidence type="ECO:0000256" key="4">
    <source>
        <dbReference type="ARBA" id="ARBA00022729"/>
    </source>
</evidence>
<evidence type="ECO:0000313" key="13">
    <source>
        <dbReference type="EMBL" id="KFM63476.1"/>
    </source>
</evidence>
<dbReference type="InterPro" id="IPR002126">
    <property type="entry name" value="Cadherin-like_dom"/>
</dbReference>
<dbReference type="PANTHER" id="PTHR24028">
    <property type="entry name" value="CADHERIN-87A"/>
    <property type="match status" value="1"/>
</dbReference>
<dbReference type="InterPro" id="IPR020894">
    <property type="entry name" value="Cadherin_CS"/>
</dbReference>
<evidence type="ECO:0000256" key="10">
    <source>
        <dbReference type="PROSITE-ProRule" id="PRU00043"/>
    </source>
</evidence>
<feature type="domain" description="Cadherin" evidence="12">
    <location>
        <begin position="134"/>
        <end position="241"/>
    </location>
</feature>
<dbReference type="Gene3D" id="2.60.40.60">
    <property type="entry name" value="Cadherins"/>
    <property type="match status" value="2"/>
</dbReference>
<keyword evidence="14" id="KW-1185">Reference proteome</keyword>
<sequence>MTMAFTTRWRINLILKLVFSILLSQCKEVFTEYLQEFEISEGLGVGATIGYIGHSRPGSPKPPPPPPYLIVPVPGSAVDSDLQIDQSTGEIRSSIVLDREVRSYYSFVAIPLSGENIRVEIKVRDENDNAPKFPTPFMTIEFPENTPRDMKRTLNPAKDRDLGIFNTQRYEIVSGNTNNAFRLSSHRERDDVLYLDLQINGFLDRETTPFYSLLIEAYDGGTPPLKGAMTVNISIQDVNDNQ</sequence>
<dbReference type="GO" id="GO:0007156">
    <property type="term" value="P:homophilic cell adhesion via plasma membrane adhesion molecules"/>
    <property type="evidence" value="ECO:0007669"/>
    <property type="project" value="InterPro"/>
</dbReference>
<dbReference type="InterPro" id="IPR050174">
    <property type="entry name" value="Protocadherin/Cadherin-CA"/>
</dbReference>
<dbReference type="STRING" id="407821.A0A087TED7"/>
<evidence type="ECO:0000256" key="2">
    <source>
        <dbReference type="ARBA" id="ARBA00022475"/>
    </source>
</evidence>
<dbReference type="PANTHER" id="PTHR24028:SF328">
    <property type="entry name" value="CADHERIN-3"/>
    <property type="match status" value="1"/>
</dbReference>
<reference evidence="13 14" key="1">
    <citation type="submission" date="2013-11" db="EMBL/GenBank/DDBJ databases">
        <title>Genome sequencing of Stegodyphus mimosarum.</title>
        <authorList>
            <person name="Bechsgaard J."/>
        </authorList>
    </citation>
    <scope>NUCLEOTIDE SEQUENCE [LARGE SCALE GENOMIC DNA]</scope>
</reference>
<dbReference type="FunFam" id="2.60.40.60:FF:000007">
    <property type="entry name" value="Protocadherin alpha 2"/>
    <property type="match status" value="1"/>
</dbReference>
<dbReference type="Pfam" id="PF00028">
    <property type="entry name" value="Cadherin"/>
    <property type="match status" value="1"/>
</dbReference>